<reference evidence="2 3" key="1">
    <citation type="submission" date="2023-01" db="EMBL/GenBank/DDBJ databases">
        <title>Analysis of 21 Apiospora genomes using comparative genomics revels a genus with tremendous synthesis potential of carbohydrate active enzymes and secondary metabolites.</title>
        <authorList>
            <person name="Sorensen T."/>
        </authorList>
    </citation>
    <scope>NUCLEOTIDE SEQUENCE [LARGE SCALE GENOMIC DNA]</scope>
    <source>
        <strain evidence="2 3">CBS 83171</strain>
    </source>
</reference>
<keyword evidence="3" id="KW-1185">Reference proteome</keyword>
<organism evidence="2 3">
    <name type="scientific">Apiospora saccharicola</name>
    <dbReference type="NCBI Taxonomy" id="335842"/>
    <lineage>
        <taxon>Eukaryota</taxon>
        <taxon>Fungi</taxon>
        <taxon>Dikarya</taxon>
        <taxon>Ascomycota</taxon>
        <taxon>Pezizomycotina</taxon>
        <taxon>Sordariomycetes</taxon>
        <taxon>Xylariomycetidae</taxon>
        <taxon>Amphisphaeriales</taxon>
        <taxon>Apiosporaceae</taxon>
        <taxon>Apiospora</taxon>
    </lineage>
</organism>
<dbReference type="Proteomes" id="UP001446871">
    <property type="component" value="Unassembled WGS sequence"/>
</dbReference>
<feature type="transmembrane region" description="Helical" evidence="1">
    <location>
        <begin position="54"/>
        <end position="79"/>
    </location>
</feature>
<evidence type="ECO:0000256" key="1">
    <source>
        <dbReference type="SAM" id="Phobius"/>
    </source>
</evidence>
<sequence length="96" mass="9846">MLTGGAAPQQLSQFIQLPQLLLQFTRNSVNVDTVLVARVAESGAVGALSRTLTVIAVLATTAVGTVVAIGAALAVGALWGSGHFKSASEQEESRKQ</sequence>
<gene>
    <name evidence="2" type="ORF">PG996_009804</name>
</gene>
<name>A0ABR1ULU2_9PEZI</name>
<keyword evidence="1" id="KW-1133">Transmembrane helix</keyword>
<keyword evidence="1" id="KW-0472">Membrane</keyword>
<protein>
    <submittedName>
        <fullName evidence="2">Uncharacterized protein</fullName>
    </submittedName>
</protein>
<dbReference type="EMBL" id="JAQQWM010000006">
    <property type="protein sequence ID" value="KAK8059874.1"/>
    <property type="molecule type" value="Genomic_DNA"/>
</dbReference>
<proteinExistence type="predicted"/>
<evidence type="ECO:0000313" key="2">
    <source>
        <dbReference type="EMBL" id="KAK8059874.1"/>
    </source>
</evidence>
<accession>A0ABR1ULU2</accession>
<keyword evidence="1" id="KW-0812">Transmembrane</keyword>
<comment type="caution">
    <text evidence="2">The sequence shown here is derived from an EMBL/GenBank/DDBJ whole genome shotgun (WGS) entry which is preliminary data.</text>
</comment>
<evidence type="ECO:0000313" key="3">
    <source>
        <dbReference type="Proteomes" id="UP001446871"/>
    </source>
</evidence>